<dbReference type="Proteomes" id="UP000673691">
    <property type="component" value="Unassembled WGS sequence"/>
</dbReference>
<dbReference type="EMBL" id="JAEFCI010005021">
    <property type="protein sequence ID" value="KAG5460576.1"/>
    <property type="molecule type" value="Genomic_DNA"/>
</dbReference>
<keyword evidence="2" id="KW-1185">Reference proteome</keyword>
<gene>
    <name evidence="1" type="ORF">BJ554DRAFT_7361</name>
</gene>
<sequence>MISVAVDQSRQVWRSWAGISEVTGRGERSHVKVNIFVAASTTSVDSGKILPVSSFSCRLFF</sequence>
<accession>A0A8H7ZWA8</accession>
<comment type="caution">
    <text evidence="1">The sequence shown here is derived from an EMBL/GenBank/DDBJ whole genome shotgun (WGS) entry which is preliminary data.</text>
</comment>
<protein>
    <submittedName>
        <fullName evidence="1">Uncharacterized protein</fullName>
    </submittedName>
</protein>
<evidence type="ECO:0000313" key="1">
    <source>
        <dbReference type="EMBL" id="KAG5460576.1"/>
    </source>
</evidence>
<evidence type="ECO:0000313" key="2">
    <source>
        <dbReference type="Proteomes" id="UP000673691"/>
    </source>
</evidence>
<dbReference type="AlphaFoldDB" id="A0A8H7ZWA8"/>
<organism evidence="1 2">
    <name type="scientific">Olpidium bornovanus</name>
    <dbReference type="NCBI Taxonomy" id="278681"/>
    <lineage>
        <taxon>Eukaryota</taxon>
        <taxon>Fungi</taxon>
        <taxon>Fungi incertae sedis</taxon>
        <taxon>Olpidiomycota</taxon>
        <taxon>Olpidiomycotina</taxon>
        <taxon>Olpidiomycetes</taxon>
        <taxon>Olpidiales</taxon>
        <taxon>Olpidiaceae</taxon>
        <taxon>Olpidium</taxon>
    </lineage>
</organism>
<name>A0A8H7ZWA8_9FUNG</name>
<reference evidence="1 2" key="1">
    <citation type="journal article" name="Sci. Rep.">
        <title>Genome-scale phylogenetic analyses confirm Olpidium as the closest living zoosporic fungus to the non-flagellated, terrestrial fungi.</title>
        <authorList>
            <person name="Chang Y."/>
            <person name="Rochon D."/>
            <person name="Sekimoto S."/>
            <person name="Wang Y."/>
            <person name="Chovatia M."/>
            <person name="Sandor L."/>
            <person name="Salamov A."/>
            <person name="Grigoriev I.V."/>
            <person name="Stajich J.E."/>
            <person name="Spatafora J.W."/>
        </authorList>
    </citation>
    <scope>NUCLEOTIDE SEQUENCE [LARGE SCALE GENOMIC DNA]</scope>
    <source>
        <strain evidence="1">S191</strain>
    </source>
</reference>
<proteinExistence type="predicted"/>